<dbReference type="AlphaFoldDB" id="A0A2H0RK95"/>
<name>A0A2H0RK95_9BACT</name>
<evidence type="ECO:0000313" key="1">
    <source>
        <dbReference type="EMBL" id="PIR46867.1"/>
    </source>
</evidence>
<accession>A0A2H0RK95</accession>
<reference evidence="1 2" key="1">
    <citation type="submission" date="2017-09" db="EMBL/GenBank/DDBJ databases">
        <title>Depth-based differentiation of microbial function through sediment-hosted aquifers and enrichment of novel symbionts in the deep terrestrial subsurface.</title>
        <authorList>
            <person name="Probst A.J."/>
            <person name="Ladd B."/>
            <person name="Jarett J.K."/>
            <person name="Geller-Mcgrath D.E."/>
            <person name="Sieber C.M."/>
            <person name="Emerson J.B."/>
            <person name="Anantharaman K."/>
            <person name="Thomas B.C."/>
            <person name="Malmstrom R."/>
            <person name="Stieglmeier M."/>
            <person name="Klingl A."/>
            <person name="Woyke T."/>
            <person name="Ryan C.M."/>
            <person name="Banfield J.F."/>
        </authorList>
    </citation>
    <scope>NUCLEOTIDE SEQUENCE [LARGE SCALE GENOMIC DNA]</scope>
    <source>
        <strain evidence="1">CG10_big_fil_rev_8_21_14_0_10_45_14</strain>
    </source>
</reference>
<dbReference type="Proteomes" id="UP000230833">
    <property type="component" value="Unassembled WGS sequence"/>
</dbReference>
<proteinExistence type="predicted"/>
<comment type="caution">
    <text evidence="1">The sequence shown here is derived from an EMBL/GenBank/DDBJ whole genome shotgun (WGS) entry which is preliminary data.</text>
</comment>
<protein>
    <submittedName>
        <fullName evidence="1">Uncharacterized protein</fullName>
    </submittedName>
</protein>
<dbReference type="EMBL" id="PCYL01000025">
    <property type="protein sequence ID" value="PIR46867.1"/>
    <property type="molecule type" value="Genomic_DNA"/>
</dbReference>
<organism evidence="1 2">
    <name type="scientific">Candidatus Vogelbacteria bacterium CG10_big_fil_rev_8_21_14_0_10_45_14</name>
    <dbReference type="NCBI Taxonomy" id="1975042"/>
    <lineage>
        <taxon>Bacteria</taxon>
        <taxon>Candidatus Vogeliibacteriota</taxon>
    </lineage>
</organism>
<sequence>MIGSGPLSLWHNLVILSISVACLAGRTQKGSPISLRMYSFEKMGNLYCSYKEREVYSRSCPRNRLAGLFYGGHMKGRASFARNDVIG</sequence>
<evidence type="ECO:0000313" key="2">
    <source>
        <dbReference type="Proteomes" id="UP000230833"/>
    </source>
</evidence>
<gene>
    <name evidence="1" type="ORF">COV07_01960</name>
</gene>